<reference evidence="5" key="1">
    <citation type="submission" date="2020-06" db="EMBL/GenBank/DDBJ databases">
        <authorList>
            <person name="Dong N."/>
        </authorList>
    </citation>
    <scope>NUCLEOTIDE SEQUENCE</scope>
    <source>
        <strain evidence="5">R1692</strain>
    </source>
</reference>
<dbReference type="PANTHER" id="PTHR30408:SF13">
    <property type="entry name" value="TYPE I RESTRICTION ENZYME HINDI SPECIFICITY SUBUNIT"/>
    <property type="match status" value="1"/>
</dbReference>
<keyword evidence="3" id="KW-0238">DNA-binding</keyword>
<evidence type="ECO:0000256" key="3">
    <source>
        <dbReference type="ARBA" id="ARBA00023125"/>
    </source>
</evidence>
<keyword evidence="5" id="KW-0540">Nuclease</keyword>
<dbReference type="GO" id="GO:0004519">
    <property type="term" value="F:endonuclease activity"/>
    <property type="evidence" value="ECO:0007669"/>
    <property type="project" value="UniProtKB-KW"/>
</dbReference>
<keyword evidence="6" id="KW-1185">Reference proteome</keyword>
<dbReference type="CDD" id="cd17267">
    <property type="entry name" value="RMtype1_S_EcoAO83I-TRD1-CR1_like"/>
    <property type="match status" value="1"/>
</dbReference>
<evidence type="ECO:0000256" key="1">
    <source>
        <dbReference type="ARBA" id="ARBA00010923"/>
    </source>
</evidence>
<comment type="similarity">
    <text evidence="1">Belongs to the type-I restriction system S methylase family.</text>
</comment>
<protein>
    <submittedName>
        <fullName evidence="5">Restriction endonuclease subunit S</fullName>
    </submittedName>
</protein>
<dbReference type="PANTHER" id="PTHR30408">
    <property type="entry name" value="TYPE-1 RESTRICTION ENZYME ECOKI SPECIFICITY PROTEIN"/>
    <property type="match status" value="1"/>
</dbReference>
<evidence type="ECO:0000313" key="5">
    <source>
        <dbReference type="EMBL" id="MDM1050147.1"/>
    </source>
</evidence>
<gene>
    <name evidence="5" type="ORF">HX018_18065</name>
</gene>
<dbReference type="Gene3D" id="3.90.220.20">
    <property type="entry name" value="DNA methylase specificity domains"/>
    <property type="match status" value="2"/>
</dbReference>
<evidence type="ECO:0000259" key="4">
    <source>
        <dbReference type="Pfam" id="PF01420"/>
    </source>
</evidence>
<organism evidence="5 6">
    <name type="scientific">Sphingobacterium hotanense</name>
    <dbReference type="NCBI Taxonomy" id="649196"/>
    <lineage>
        <taxon>Bacteria</taxon>
        <taxon>Pseudomonadati</taxon>
        <taxon>Bacteroidota</taxon>
        <taxon>Sphingobacteriia</taxon>
        <taxon>Sphingobacteriales</taxon>
        <taxon>Sphingobacteriaceae</taxon>
        <taxon>Sphingobacterium</taxon>
    </lineage>
</organism>
<dbReference type="InterPro" id="IPR000055">
    <property type="entry name" value="Restrct_endonuc_typeI_TRD"/>
</dbReference>
<feature type="domain" description="Type I restriction modification DNA specificity" evidence="4">
    <location>
        <begin position="219"/>
        <end position="339"/>
    </location>
</feature>
<accession>A0ABT7NSF7</accession>
<keyword evidence="5" id="KW-0378">Hydrolase</keyword>
<sequence>MREGWKEVVLGEVCDVINGFAFKSKDFVKEGIPLVKIKELKDNRLNISDCDYLPKYFVVDQKYHINKGDVVIALTGSHITLPSSAVGRVAKSYLEETLLLNQRVGKFKVFEDKCDLDYLYFNLTSEYFFNSVGLLAKGAANQANISAGDVKSIKINLPPLETQKKIASILSGYDDLIENNLKRIKLLEEMAQQTYEEWFVRMRFPGHESATINSETGLPEGWEKVKLGDVLTLNYGKALKQENRIAGNYNVYGSSGVVGTHNNFLVEGPSLIVGRKGNVGSVYYEPNPFYPIDTVYYVTSEYSLFYLYYTIKSLSFINNDAAVPGLNRDAAYFKEINLPNIDLINEFQDLCSSNYQIIFNLQNQNQRLREARDILLPRLMMGMIEV</sequence>
<comment type="caution">
    <text evidence="5">The sequence shown here is derived from an EMBL/GenBank/DDBJ whole genome shotgun (WGS) entry which is preliminary data.</text>
</comment>
<proteinExistence type="inferred from homology"/>
<evidence type="ECO:0000256" key="2">
    <source>
        <dbReference type="ARBA" id="ARBA00022747"/>
    </source>
</evidence>
<dbReference type="RefSeq" id="WP_286652299.1">
    <property type="nucleotide sequence ID" value="NZ_JACAGK010000074.1"/>
</dbReference>
<dbReference type="SUPFAM" id="SSF116734">
    <property type="entry name" value="DNA methylase specificity domain"/>
    <property type="match status" value="2"/>
</dbReference>
<feature type="domain" description="Type I restriction modification DNA specificity" evidence="4">
    <location>
        <begin position="3"/>
        <end position="188"/>
    </location>
</feature>
<keyword evidence="5" id="KW-0255">Endonuclease</keyword>
<dbReference type="Pfam" id="PF01420">
    <property type="entry name" value="Methylase_S"/>
    <property type="match status" value="2"/>
</dbReference>
<name>A0ABT7NSF7_9SPHI</name>
<dbReference type="Proteomes" id="UP001170954">
    <property type="component" value="Unassembled WGS sequence"/>
</dbReference>
<dbReference type="InterPro" id="IPR052021">
    <property type="entry name" value="Type-I_RS_S_subunit"/>
</dbReference>
<evidence type="ECO:0000313" key="6">
    <source>
        <dbReference type="Proteomes" id="UP001170954"/>
    </source>
</evidence>
<reference evidence="5" key="2">
    <citation type="journal article" date="2022" name="Sci. Total Environ.">
        <title>Prevalence, transmission, and molecular epidemiology of tet(X)-positive bacteria among humans, animals, and environmental niches in China: An epidemiological, and genomic-based study.</title>
        <authorList>
            <person name="Dong N."/>
            <person name="Zeng Y."/>
            <person name="Cai C."/>
            <person name="Sun C."/>
            <person name="Lu J."/>
            <person name="Liu C."/>
            <person name="Zhou H."/>
            <person name="Sun Q."/>
            <person name="Shu L."/>
            <person name="Wang H."/>
            <person name="Wang Y."/>
            <person name="Wang S."/>
            <person name="Wu C."/>
            <person name="Chan E.W."/>
            <person name="Chen G."/>
            <person name="Shen Z."/>
            <person name="Chen S."/>
            <person name="Zhang R."/>
        </authorList>
    </citation>
    <scope>NUCLEOTIDE SEQUENCE</scope>
    <source>
        <strain evidence="5">R1692</strain>
    </source>
</reference>
<keyword evidence="2" id="KW-0680">Restriction system</keyword>
<dbReference type="EMBL" id="JACAGK010000074">
    <property type="protein sequence ID" value="MDM1050147.1"/>
    <property type="molecule type" value="Genomic_DNA"/>
</dbReference>
<dbReference type="InterPro" id="IPR044946">
    <property type="entry name" value="Restrct_endonuc_typeI_TRD_sf"/>
</dbReference>